<feature type="compositionally biased region" description="Low complexity" evidence="2">
    <location>
        <begin position="323"/>
        <end position="358"/>
    </location>
</feature>
<dbReference type="Proteomes" id="UP000019804">
    <property type="component" value="Unassembled WGS sequence"/>
</dbReference>
<feature type="region of interest" description="Disordered" evidence="2">
    <location>
        <begin position="405"/>
        <end position="428"/>
    </location>
</feature>
<comment type="similarity">
    <text evidence="1">Belongs to the SUN family.</text>
</comment>
<accession>A0A017SQ79</accession>
<feature type="signal peptide" evidence="3">
    <location>
        <begin position="1"/>
        <end position="22"/>
    </location>
</feature>
<dbReference type="InterPro" id="IPR005556">
    <property type="entry name" value="SUN"/>
</dbReference>
<evidence type="ECO:0000256" key="3">
    <source>
        <dbReference type="SAM" id="SignalP"/>
    </source>
</evidence>
<sequence>MRFEMASSRAFALLCLLAGAEAAHHNNHAHNRIHNDGKVKESLVKKSGKCKFPSDAGLVAVTPGAVNEGWAMSPDESCTPGNYCPYACPPGQMSMQWDPKATSYSYPMSMNGGLYCDEDGEIQKPFPDRAYCQDGTGAVSVQNKCRSPVSFCQTVLPGNEAMLIPTLVNELATLAVPDPDYWCETSAHFYINPPGVQSEIACAWGTSSNPYGNWSPYVVGANTDKDGRTFVKLGWNPVYLEPATPFRDIVPGFGAEIQCEGDNCEGLPCKIDPSSNGVNEITGETTTDGAGGGSFCVVTVPKGEKATVVVWEKDFIGDDDDTSSSTTVAIPTSTSSSTSSTSSSSPSTSSSVSTTTQQSASNTPFLSLDLGISIGMSTSIRSASASYTYEPHVFIESETAAAVSATPAVQTASPTSSTTQDSTENSDSGAATTTVSLFAIMLGVFVAVLQL</sequence>
<dbReference type="PANTHER" id="PTHR31654:SF0">
    <property type="entry name" value="SECRETED BETA-GLUCOSIDASE ADG3-RELATED"/>
    <property type="match status" value="1"/>
</dbReference>
<feature type="region of interest" description="Disordered" evidence="2">
    <location>
        <begin position="320"/>
        <end position="358"/>
    </location>
</feature>
<dbReference type="Pfam" id="PF03856">
    <property type="entry name" value="SUN"/>
    <property type="match status" value="1"/>
</dbReference>
<dbReference type="HOGENOM" id="CLU_026108_1_1_1"/>
<reference evidence="5" key="1">
    <citation type="journal article" date="2014" name="Nat. Commun.">
        <title>Genomic adaptations of the halophilic Dead Sea filamentous fungus Eurotium rubrum.</title>
        <authorList>
            <person name="Kis-Papo T."/>
            <person name="Weig A.R."/>
            <person name="Riley R."/>
            <person name="Persoh D."/>
            <person name="Salamov A."/>
            <person name="Sun H."/>
            <person name="Lipzen A."/>
            <person name="Wasser S.P."/>
            <person name="Rambold G."/>
            <person name="Grigoriev I.V."/>
            <person name="Nevo E."/>
        </authorList>
    </citation>
    <scope>NUCLEOTIDE SEQUENCE [LARGE SCALE GENOMIC DNA]</scope>
    <source>
        <strain evidence="5">CBS 135680</strain>
    </source>
</reference>
<keyword evidence="5" id="KW-1185">Reference proteome</keyword>
<dbReference type="AlphaFoldDB" id="A0A017SQ79"/>
<dbReference type="OrthoDB" id="5554151at2759"/>
<evidence type="ECO:0000256" key="1">
    <source>
        <dbReference type="ARBA" id="ARBA00010579"/>
    </source>
</evidence>
<dbReference type="GeneID" id="63695937"/>
<dbReference type="PANTHER" id="PTHR31654">
    <property type="entry name" value="SECRETED BETA-GLUCOSIDASE ADG3-RELATED"/>
    <property type="match status" value="1"/>
</dbReference>
<proteinExistence type="inferred from homology"/>
<organism evidence="4 5">
    <name type="scientific">Aspergillus ruber (strain CBS 135680)</name>
    <dbReference type="NCBI Taxonomy" id="1388766"/>
    <lineage>
        <taxon>Eukaryota</taxon>
        <taxon>Fungi</taxon>
        <taxon>Dikarya</taxon>
        <taxon>Ascomycota</taxon>
        <taxon>Pezizomycotina</taxon>
        <taxon>Eurotiomycetes</taxon>
        <taxon>Eurotiomycetidae</taxon>
        <taxon>Eurotiales</taxon>
        <taxon>Aspergillaceae</taxon>
        <taxon>Aspergillus</taxon>
        <taxon>Aspergillus subgen. Aspergillus</taxon>
    </lineage>
</organism>
<feature type="compositionally biased region" description="Polar residues" evidence="2">
    <location>
        <begin position="407"/>
        <end position="428"/>
    </location>
</feature>
<keyword evidence="3" id="KW-0732">Signal</keyword>
<dbReference type="STRING" id="1388766.A0A017SQ79"/>
<evidence type="ECO:0000313" key="4">
    <source>
        <dbReference type="EMBL" id="EYE99118.1"/>
    </source>
</evidence>
<name>A0A017SQ79_ASPRC</name>
<dbReference type="EMBL" id="KK088412">
    <property type="protein sequence ID" value="EYE99118.1"/>
    <property type="molecule type" value="Genomic_DNA"/>
</dbReference>
<gene>
    <name evidence="4" type="ORF">EURHEDRAFT_408373</name>
</gene>
<evidence type="ECO:0000313" key="5">
    <source>
        <dbReference type="Proteomes" id="UP000019804"/>
    </source>
</evidence>
<dbReference type="InterPro" id="IPR053088">
    <property type="entry name" value="Beta-glucosidase/SUN-like"/>
</dbReference>
<feature type="chain" id="PRO_5001496460" description="SUN domain protein" evidence="3">
    <location>
        <begin position="23"/>
        <end position="451"/>
    </location>
</feature>
<protein>
    <recommendedName>
        <fullName evidence="6">SUN domain protein</fullName>
    </recommendedName>
</protein>
<dbReference type="RefSeq" id="XP_040642806.1">
    <property type="nucleotide sequence ID" value="XM_040780813.1"/>
</dbReference>
<evidence type="ECO:0008006" key="6">
    <source>
        <dbReference type="Google" id="ProtNLM"/>
    </source>
</evidence>
<evidence type="ECO:0000256" key="2">
    <source>
        <dbReference type="SAM" id="MobiDB-lite"/>
    </source>
</evidence>